<dbReference type="Proteomes" id="UP000798662">
    <property type="component" value="Chromosome 1"/>
</dbReference>
<gene>
    <name evidence="1" type="ORF">I4F81_003078</name>
</gene>
<name>A0ACC3BRA4_PYRYE</name>
<organism evidence="1 2">
    <name type="scientific">Pyropia yezoensis</name>
    <name type="common">Susabi-nori</name>
    <name type="synonym">Porphyra yezoensis</name>
    <dbReference type="NCBI Taxonomy" id="2788"/>
    <lineage>
        <taxon>Eukaryota</taxon>
        <taxon>Rhodophyta</taxon>
        <taxon>Bangiophyceae</taxon>
        <taxon>Bangiales</taxon>
        <taxon>Bangiaceae</taxon>
        <taxon>Pyropia</taxon>
    </lineage>
</organism>
<protein>
    <submittedName>
        <fullName evidence="1">Uncharacterized protein</fullName>
    </submittedName>
</protein>
<comment type="caution">
    <text evidence="1">The sequence shown here is derived from an EMBL/GenBank/DDBJ whole genome shotgun (WGS) entry which is preliminary data.</text>
</comment>
<dbReference type="EMBL" id="CM020618">
    <property type="protein sequence ID" value="KAK1860489.1"/>
    <property type="molecule type" value="Genomic_DNA"/>
</dbReference>
<proteinExistence type="predicted"/>
<sequence length="407" mass="41279">MLLAYAVYYLCRFSFGYSAPAMRADPSLVPPLTMTAIGAITSAFPAVYGVAKLFTGVVADNFSPRAILAGGLFATAAANVAFAAGGSVGWFVPVWALNGAVNSVGFPACARLLANWFGPAERGTWWGLLNVSLNVGGFLAPLVSGGAAAAWGWRAGLLVPAAIAAAVGVLVLLAVADAPAVAGFLYRGVICAPGIKNLAASYFFVYIIRQSLTSWAIFYLLDTKVVATLAAASARVSGFELGGLAGSITAGAASDALIRARPSMPAVGARVTVMLVYLAGLAAAVAAFLAVPPGLAGGAAQWVAFAAVGLFLYGPQLLTGLAGAECVDDRYAGTSNGFLGCVAYGGATLAGLPVTLAVRAWGWGPFWVGLCGCVVANAAVLAPLLRLRSRQQVRVAEGEGKAPVRTV</sequence>
<evidence type="ECO:0000313" key="1">
    <source>
        <dbReference type="EMBL" id="KAK1860489.1"/>
    </source>
</evidence>
<evidence type="ECO:0000313" key="2">
    <source>
        <dbReference type="Proteomes" id="UP000798662"/>
    </source>
</evidence>
<keyword evidence="2" id="KW-1185">Reference proteome</keyword>
<reference evidence="1" key="1">
    <citation type="submission" date="2019-11" db="EMBL/GenBank/DDBJ databases">
        <title>Nori genome reveals adaptations in red seaweeds to the harsh intertidal environment.</title>
        <authorList>
            <person name="Wang D."/>
            <person name="Mao Y."/>
        </authorList>
    </citation>
    <scope>NUCLEOTIDE SEQUENCE</scope>
    <source>
        <tissue evidence="1">Gametophyte</tissue>
    </source>
</reference>
<accession>A0ACC3BRA4</accession>